<gene>
    <name evidence="3" type="primary">LOC107227291</name>
</gene>
<reference evidence="3" key="1">
    <citation type="submission" date="2025-08" db="UniProtKB">
        <authorList>
            <consortium name="RefSeq"/>
        </authorList>
    </citation>
    <scope>IDENTIFICATION</scope>
    <source>
        <tissue evidence="3">Thorax and Abdomen</tissue>
    </source>
</reference>
<accession>A0ABM3FUV4</accession>
<dbReference type="PANTHER" id="PTHR10933">
    <property type="entry name" value="IMMUNOGLOBULIN-BINDING PROTEIN 1"/>
    <property type="match status" value="1"/>
</dbReference>
<feature type="compositionally biased region" description="Basic and acidic residues" evidence="1">
    <location>
        <begin position="342"/>
        <end position="351"/>
    </location>
</feature>
<evidence type="ECO:0000313" key="2">
    <source>
        <dbReference type="Proteomes" id="UP000829291"/>
    </source>
</evidence>
<dbReference type="Gene3D" id="1.25.40.540">
    <property type="entry name" value="TAP42-like family"/>
    <property type="match status" value="1"/>
</dbReference>
<dbReference type="InterPro" id="IPR007304">
    <property type="entry name" value="TAP46-like"/>
</dbReference>
<name>A0ABM3FUV4_NEOLC</name>
<dbReference type="GeneID" id="107227291"/>
<dbReference type="InterPro" id="IPR038511">
    <property type="entry name" value="TAP42/TAP46-like_sf"/>
</dbReference>
<evidence type="ECO:0000313" key="3">
    <source>
        <dbReference type="RefSeq" id="XP_046591809.1"/>
    </source>
</evidence>
<keyword evidence="2" id="KW-1185">Reference proteome</keyword>
<organism evidence="2 3">
    <name type="scientific">Neodiprion lecontei</name>
    <name type="common">Redheaded pine sawfly</name>
    <dbReference type="NCBI Taxonomy" id="441921"/>
    <lineage>
        <taxon>Eukaryota</taxon>
        <taxon>Metazoa</taxon>
        <taxon>Ecdysozoa</taxon>
        <taxon>Arthropoda</taxon>
        <taxon>Hexapoda</taxon>
        <taxon>Insecta</taxon>
        <taxon>Pterygota</taxon>
        <taxon>Neoptera</taxon>
        <taxon>Endopterygota</taxon>
        <taxon>Hymenoptera</taxon>
        <taxon>Tenthredinoidea</taxon>
        <taxon>Diprionidae</taxon>
        <taxon>Diprioninae</taxon>
        <taxon>Neodiprion</taxon>
    </lineage>
</organism>
<dbReference type="PANTHER" id="PTHR10933:SF9">
    <property type="entry name" value="IMMUNOGLOBULIN-BINDING PROTEIN 1"/>
    <property type="match status" value="1"/>
</dbReference>
<feature type="region of interest" description="Disordered" evidence="1">
    <location>
        <begin position="304"/>
        <end position="378"/>
    </location>
</feature>
<dbReference type="Pfam" id="PF04177">
    <property type="entry name" value="TAP42"/>
    <property type="match status" value="1"/>
</dbReference>
<feature type="compositionally biased region" description="Acidic residues" evidence="1">
    <location>
        <begin position="332"/>
        <end position="341"/>
    </location>
</feature>
<feature type="compositionally biased region" description="Basic residues" evidence="1">
    <location>
        <begin position="366"/>
        <end position="378"/>
    </location>
</feature>
<proteinExistence type="predicted"/>
<protein>
    <submittedName>
        <fullName evidence="3">Immunoglobulin-binding protein 1b isoform X1</fullName>
    </submittedName>
</protein>
<evidence type="ECO:0000256" key="1">
    <source>
        <dbReference type="SAM" id="MobiDB-lite"/>
    </source>
</evidence>
<feature type="compositionally biased region" description="Basic and acidic residues" evidence="1">
    <location>
        <begin position="20"/>
        <end position="31"/>
    </location>
</feature>
<dbReference type="RefSeq" id="XP_046591809.1">
    <property type="nucleotide sequence ID" value="XM_046735853.1"/>
</dbReference>
<feature type="region of interest" description="Disordered" evidence="1">
    <location>
        <begin position="1"/>
        <end position="31"/>
    </location>
</feature>
<dbReference type="Proteomes" id="UP000829291">
    <property type="component" value="Chromosome 3"/>
</dbReference>
<sequence length="378" mass="43468">MYVQPTARIMDPNKSNASRENLKQLPHGEEKDAESLSQIYDEGFALFNSINKSQEATNSPKIQCEVRRAMSMFEDATRLVSMTDMFSVNESFEEVATANIKYFLLPALLGTLTLKICGTSDRLHIVDVAEIYYNDFLNRLKHYGLIDFVLPEKKSSEENSVRKPMSNAELITSMVSTRNTKLQRFKEQKELESRLETLTENMRNPNIDEESKREYYVTLIKSYVNQALDDLSSIASERPIIEHMIKVGHSDPLAAQNPRKSKLPGVKLKPIIITRDELQKQVYGAGYPSLPVLTVQEFYEKRIRDGDWPDPSQRNQVSGKCLQNIPPNTDELKEEDIEEEQKENQVEKDDPQLLAQARAMDEYKDTHRRGWGNRSNRS</sequence>